<evidence type="ECO:0000313" key="2">
    <source>
        <dbReference type="EMBL" id="MDO7873722.1"/>
    </source>
</evidence>
<accession>A0ABT9B6E3</accession>
<feature type="chain" id="PRO_5047217816" evidence="1">
    <location>
        <begin position="25"/>
        <end position="850"/>
    </location>
</feature>
<organism evidence="2 3">
    <name type="scientific">Hymenobacter aranciens</name>
    <dbReference type="NCBI Taxonomy" id="3063996"/>
    <lineage>
        <taxon>Bacteria</taxon>
        <taxon>Pseudomonadati</taxon>
        <taxon>Bacteroidota</taxon>
        <taxon>Cytophagia</taxon>
        <taxon>Cytophagales</taxon>
        <taxon>Hymenobacteraceae</taxon>
        <taxon>Hymenobacter</taxon>
    </lineage>
</organism>
<evidence type="ECO:0000313" key="3">
    <source>
        <dbReference type="Proteomes" id="UP001176429"/>
    </source>
</evidence>
<keyword evidence="1" id="KW-0732">Signal</keyword>
<comment type="caution">
    <text evidence="2">The sequence shown here is derived from an EMBL/GenBank/DDBJ whole genome shotgun (WGS) entry which is preliminary data.</text>
</comment>
<dbReference type="Pfam" id="PF17164">
    <property type="entry name" value="DUF5122"/>
    <property type="match status" value="10"/>
</dbReference>
<dbReference type="RefSeq" id="WP_305005038.1">
    <property type="nucleotide sequence ID" value="NZ_JAUQSY010000002.1"/>
</dbReference>
<protein>
    <submittedName>
        <fullName evidence="2">Delta-60 repeat domain-containing protein</fullName>
    </submittedName>
</protein>
<dbReference type="SUPFAM" id="SSF63829">
    <property type="entry name" value="Calcium-dependent phosphotriesterase"/>
    <property type="match status" value="1"/>
</dbReference>
<dbReference type="EMBL" id="JAUQSY010000002">
    <property type="protein sequence ID" value="MDO7873722.1"/>
    <property type="molecule type" value="Genomic_DNA"/>
</dbReference>
<reference evidence="2" key="1">
    <citation type="submission" date="2023-07" db="EMBL/GenBank/DDBJ databases">
        <authorList>
            <person name="Kim M.K."/>
        </authorList>
    </citation>
    <scope>NUCLEOTIDE SEQUENCE</scope>
    <source>
        <strain evidence="2">ASUV-10-1</strain>
    </source>
</reference>
<keyword evidence="3" id="KW-1185">Reference proteome</keyword>
<feature type="signal peptide" evidence="1">
    <location>
        <begin position="1"/>
        <end position="24"/>
    </location>
</feature>
<dbReference type="Gene3D" id="2.80.10.50">
    <property type="match status" value="5"/>
</dbReference>
<dbReference type="NCBIfam" id="TIGR02608">
    <property type="entry name" value="delta_60_rpt"/>
    <property type="match status" value="8"/>
</dbReference>
<gene>
    <name evidence="2" type="ORF">Q5H93_03180</name>
</gene>
<dbReference type="Proteomes" id="UP001176429">
    <property type="component" value="Unassembled WGS sequence"/>
</dbReference>
<dbReference type="InterPro" id="IPR013431">
    <property type="entry name" value="Delta_60_rpt"/>
</dbReference>
<name>A0ABT9B6E3_9BACT</name>
<proteinExistence type="predicted"/>
<evidence type="ECO:0000256" key="1">
    <source>
        <dbReference type="SAM" id="SignalP"/>
    </source>
</evidence>
<sequence length="850" mass="87562">MNRLPLLAALLLPALLTLTAPAQAQNPRIDPSFLLTNMYRPASGTGALQLRDGSRVVVGNFTRAEGQATLSGLVRYLPSGVPDVVFNTAIETMGIAITSMAEAADGRLLLGGLGGITQSGRVLPPLVRLNADGTRDATFQVPTPNPQSGHVTALLVQPDGKLLVGGNLSFMGLSTGLARLNLNGTLDTSFQPQLTAGVLTGVRSLVQQADSKLVVAAYVQPAGSQNGTFELLRLLANGTQDTSFQPALAPGVVLAAVALQPDGQLLLGSVSGPVLAGGTASLARLSPTGQADATFAPPTQLVPNTLAVMPTMAVQADGRIVLTNNGAMVTGQQPVARLLPSGAYDPSWSVPQAPADIFPFASTVQLLPGGQVLTAGQLLRLGDAHGLARGAAVLNSTGQPQSSFAPLLQESGAVHDVTQQPDGRLVAVGDFSEVNGTAVRQIARFQPDGQLDTTFCRLARLTGGLPLQVLAQPNGTVLVGGRFEAVGGSARVALARLLPDGQLDAAFVPPLLGAVGTAGSSSVTLLARQPNGAVLAAGSMRQAGIANRTFLRFDPSGQPDANFQPSPTLIPNSLLVQPDGNIVVGTTGPQPLRRLWPDGSPDPTFTPPVFTVPSGVLRVSALDRYADGRLLLAGRFAQVGGAATTNVARLLPDGSVDASFASQVFQLDGRVTSVAIQPNERVLLAGSPQFIPTATTNSLYRLLPDGSADASFDATQGPVFGSRNQGTARVLVQADGAIVAAGAFETVAGLPIGGLVRLLDPNVLAVRAGQTAGQLQAWPVPAHETLQVSWRAGIPARRAQLLDNLGRVVQTVEQPAPGLRLATAGLAPGLYLLRVDYVAANPGFRRIVVE</sequence>
<dbReference type="SUPFAM" id="SSF101898">
    <property type="entry name" value="NHL repeat"/>
    <property type="match status" value="1"/>
</dbReference>